<evidence type="ECO:0000313" key="2">
    <source>
        <dbReference type="Proteomes" id="UP000829196"/>
    </source>
</evidence>
<reference evidence="1" key="1">
    <citation type="journal article" date="2022" name="Front. Genet.">
        <title>Chromosome-Scale Assembly of the Dendrobium nobile Genome Provides Insights Into the Molecular Mechanism of the Biosynthesis of the Medicinal Active Ingredient of Dendrobium.</title>
        <authorList>
            <person name="Xu Q."/>
            <person name="Niu S.-C."/>
            <person name="Li K.-L."/>
            <person name="Zheng P.-J."/>
            <person name="Zhang X.-J."/>
            <person name="Jia Y."/>
            <person name="Liu Y."/>
            <person name="Niu Y.-X."/>
            <person name="Yu L.-H."/>
            <person name="Chen D.-F."/>
            <person name="Zhang G.-Q."/>
        </authorList>
    </citation>
    <scope>NUCLEOTIDE SEQUENCE</scope>
    <source>
        <tissue evidence="1">Leaf</tissue>
    </source>
</reference>
<gene>
    <name evidence="1" type="ORF">KFK09_010699</name>
</gene>
<dbReference type="EMBL" id="JAGYWB010000009">
    <property type="protein sequence ID" value="KAI0510099.1"/>
    <property type="molecule type" value="Genomic_DNA"/>
</dbReference>
<sequence length="70" mass="8205">MTEVGRTAGGGRQISRVQWEWIEWTTNIDPLYRAPFAKYLNVLIISEFGDIRRLASKFLQPKQIPWRNKG</sequence>
<dbReference type="Proteomes" id="UP000829196">
    <property type="component" value="Unassembled WGS sequence"/>
</dbReference>
<dbReference type="AlphaFoldDB" id="A0A8T3BAQ0"/>
<proteinExistence type="predicted"/>
<evidence type="ECO:0000313" key="1">
    <source>
        <dbReference type="EMBL" id="KAI0510099.1"/>
    </source>
</evidence>
<protein>
    <submittedName>
        <fullName evidence="1">Uncharacterized protein</fullName>
    </submittedName>
</protein>
<accession>A0A8T3BAQ0</accession>
<keyword evidence="2" id="KW-1185">Reference proteome</keyword>
<comment type="caution">
    <text evidence="1">The sequence shown here is derived from an EMBL/GenBank/DDBJ whole genome shotgun (WGS) entry which is preliminary data.</text>
</comment>
<name>A0A8T3BAQ0_DENNO</name>
<organism evidence="1 2">
    <name type="scientific">Dendrobium nobile</name>
    <name type="common">Orchid</name>
    <dbReference type="NCBI Taxonomy" id="94219"/>
    <lineage>
        <taxon>Eukaryota</taxon>
        <taxon>Viridiplantae</taxon>
        <taxon>Streptophyta</taxon>
        <taxon>Embryophyta</taxon>
        <taxon>Tracheophyta</taxon>
        <taxon>Spermatophyta</taxon>
        <taxon>Magnoliopsida</taxon>
        <taxon>Liliopsida</taxon>
        <taxon>Asparagales</taxon>
        <taxon>Orchidaceae</taxon>
        <taxon>Epidendroideae</taxon>
        <taxon>Malaxideae</taxon>
        <taxon>Dendrobiinae</taxon>
        <taxon>Dendrobium</taxon>
    </lineage>
</organism>